<protein>
    <submittedName>
        <fullName evidence="1">RCG36995, isoform CRA_b</fullName>
    </submittedName>
</protein>
<dbReference type="AlphaFoldDB" id="A6HUE9"/>
<reference evidence="1 2" key="1">
    <citation type="submission" date="2005-07" db="EMBL/GenBank/DDBJ databases">
        <authorList>
            <person name="Mural R.J."/>
            <person name="Li P.W."/>
            <person name="Adams M.D."/>
            <person name="Amanatides P.G."/>
            <person name="Baden-Tillson H."/>
            <person name="Barnstead M."/>
            <person name="Chin S.H."/>
            <person name="Dew I."/>
            <person name="Evans C.A."/>
            <person name="Ferriera S."/>
            <person name="Flanigan M."/>
            <person name="Fosler C."/>
            <person name="Glodek A."/>
            <person name="Gu Z."/>
            <person name="Holt R.A."/>
            <person name="Jennings D."/>
            <person name="Kraft C.L."/>
            <person name="Lu F."/>
            <person name="Nguyen T."/>
            <person name="Nusskern D.R."/>
            <person name="Pfannkoch C.M."/>
            <person name="Sitter C."/>
            <person name="Sutton G.G."/>
            <person name="Venter J.C."/>
            <person name="Wang Z."/>
            <person name="Woodage T."/>
            <person name="Zheng X.H."/>
            <person name="Zhong F."/>
        </authorList>
    </citation>
    <scope>NUCLEOTIDE SEQUENCE [LARGE SCALE GENOMIC DNA]</scope>
    <source>
        <strain>BN</strain>
        <strain evidence="2">Sprague-Dawley</strain>
    </source>
</reference>
<sequence length="26" mass="3103">MKPDIGQRLRRCIILINFAFPTPHHQ</sequence>
<proteinExistence type="predicted"/>
<evidence type="ECO:0000313" key="1">
    <source>
        <dbReference type="EMBL" id="EDM02512.1"/>
    </source>
</evidence>
<dbReference type="EMBL" id="CH473951">
    <property type="protein sequence ID" value="EDM02512.1"/>
    <property type="molecule type" value="Genomic_DNA"/>
</dbReference>
<evidence type="ECO:0000313" key="2">
    <source>
        <dbReference type="Proteomes" id="UP000234681"/>
    </source>
</evidence>
<accession>A6HUE9</accession>
<gene>
    <name evidence="1" type="ORF">rCG_36995</name>
</gene>
<organism evidence="1 2">
    <name type="scientific">Rattus norvegicus</name>
    <name type="common">Rat</name>
    <dbReference type="NCBI Taxonomy" id="10116"/>
    <lineage>
        <taxon>Eukaryota</taxon>
        <taxon>Metazoa</taxon>
        <taxon>Chordata</taxon>
        <taxon>Craniata</taxon>
        <taxon>Vertebrata</taxon>
        <taxon>Euteleostomi</taxon>
        <taxon>Mammalia</taxon>
        <taxon>Eutheria</taxon>
        <taxon>Euarchontoglires</taxon>
        <taxon>Glires</taxon>
        <taxon>Rodentia</taxon>
        <taxon>Myomorpha</taxon>
        <taxon>Muroidea</taxon>
        <taxon>Muridae</taxon>
        <taxon>Murinae</taxon>
        <taxon>Rattus</taxon>
    </lineage>
</organism>
<name>A6HUE9_RAT</name>
<dbReference type="Proteomes" id="UP000234681">
    <property type="component" value="Chromosome 15"/>
</dbReference>